<proteinExistence type="predicted"/>
<gene>
    <name evidence="1" type="ORF">CFP56_001008</name>
</gene>
<dbReference type="AlphaFoldDB" id="A0AAW0LFW8"/>
<dbReference type="EMBL" id="PKMF04000101">
    <property type="protein sequence ID" value="KAK7850374.1"/>
    <property type="molecule type" value="Genomic_DNA"/>
</dbReference>
<organism evidence="1 2">
    <name type="scientific">Quercus suber</name>
    <name type="common">Cork oak</name>
    <dbReference type="NCBI Taxonomy" id="58331"/>
    <lineage>
        <taxon>Eukaryota</taxon>
        <taxon>Viridiplantae</taxon>
        <taxon>Streptophyta</taxon>
        <taxon>Embryophyta</taxon>
        <taxon>Tracheophyta</taxon>
        <taxon>Spermatophyta</taxon>
        <taxon>Magnoliopsida</taxon>
        <taxon>eudicotyledons</taxon>
        <taxon>Gunneridae</taxon>
        <taxon>Pentapetalae</taxon>
        <taxon>rosids</taxon>
        <taxon>fabids</taxon>
        <taxon>Fagales</taxon>
        <taxon>Fagaceae</taxon>
        <taxon>Quercus</taxon>
    </lineage>
</organism>
<evidence type="ECO:0000313" key="2">
    <source>
        <dbReference type="Proteomes" id="UP000237347"/>
    </source>
</evidence>
<dbReference type="SUPFAM" id="SSF48403">
    <property type="entry name" value="Ankyrin repeat"/>
    <property type="match status" value="1"/>
</dbReference>
<protein>
    <submittedName>
        <fullName evidence="1">Uncharacterized protein</fullName>
    </submittedName>
</protein>
<dbReference type="Pfam" id="PF12796">
    <property type="entry name" value="Ank_2"/>
    <property type="match status" value="1"/>
</dbReference>
<accession>A0AAW0LFW8</accession>
<dbReference type="InterPro" id="IPR002110">
    <property type="entry name" value="Ankyrin_rpt"/>
</dbReference>
<name>A0AAW0LFW8_QUESU</name>
<keyword evidence="2" id="KW-1185">Reference proteome</keyword>
<reference evidence="1 2" key="1">
    <citation type="journal article" date="2018" name="Sci. Data">
        <title>The draft genome sequence of cork oak.</title>
        <authorList>
            <person name="Ramos A.M."/>
            <person name="Usie A."/>
            <person name="Barbosa P."/>
            <person name="Barros P.M."/>
            <person name="Capote T."/>
            <person name="Chaves I."/>
            <person name="Simoes F."/>
            <person name="Abreu I."/>
            <person name="Carrasquinho I."/>
            <person name="Faro C."/>
            <person name="Guimaraes J.B."/>
            <person name="Mendonca D."/>
            <person name="Nobrega F."/>
            <person name="Rodrigues L."/>
            <person name="Saibo N.J.M."/>
            <person name="Varela M.C."/>
            <person name="Egas C."/>
            <person name="Matos J."/>
            <person name="Miguel C.M."/>
            <person name="Oliveira M.M."/>
            <person name="Ricardo C.P."/>
            <person name="Goncalves S."/>
        </authorList>
    </citation>
    <scope>NUCLEOTIDE SEQUENCE [LARGE SCALE GENOMIC DNA]</scope>
    <source>
        <strain evidence="2">cv. HL8</strain>
    </source>
</reference>
<dbReference type="Proteomes" id="UP000237347">
    <property type="component" value="Unassembled WGS sequence"/>
</dbReference>
<comment type="caution">
    <text evidence="1">The sequence shown here is derived from an EMBL/GenBank/DDBJ whole genome shotgun (WGS) entry which is preliminary data.</text>
</comment>
<sequence length="159" mass="18378">MYKALENDETEIVSQMCEEVDEHGLHILTILDNTVLHMLRDTILHMTAISNDKTHEVARKLLEKAPGLLCMRNNLGETALFRSVRYGNKEMFHFFAENISGYDSRTVNLYSSSTKQKAIAERKQKYESAMKLAKFLIKRDTSWEITYHKAGPSKPPQVW</sequence>
<dbReference type="Gene3D" id="1.25.40.20">
    <property type="entry name" value="Ankyrin repeat-containing domain"/>
    <property type="match status" value="1"/>
</dbReference>
<evidence type="ECO:0000313" key="1">
    <source>
        <dbReference type="EMBL" id="KAK7850374.1"/>
    </source>
</evidence>
<dbReference type="InterPro" id="IPR036770">
    <property type="entry name" value="Ankyrin_rpt-contain_sf"/>
</dbReference>